<keyword evidence="1" id="KW-0732">Signal</keyword>
<dbReference type="PANTHER" id="PTHR36302:SF1">
    <property type="entry name" value="COPPER CHAPERONE PCU(A)C"/>
    <property type="match status" value="1"/>
</dbReference>
<evidence type="ECO:0000256" key="1">
    <source>
        <dbReference type="SAM" id="SignalP"/>
    </source>
</evidence>
<accession>A0A917DLS3</accession>
<feature type="chain" id="PRO_5038008587" description="Copper chaperone PCu(A)C" evidence="1">
    <location>
        <begin position="22"/>
        <end position="175"/>
    </location>
</feature>
<dbReference type="InterPro" id="IPR036182">
    <property type="entry name" value="PCuAC_sf"/>
</dbReference>
<evidence type="ECO:0000313" key="3">
    <source>
        <dbReference type="Proteomes" id="UP000598997"/>
    </source>
</evidence>
<dbReference type="OrthoDB" id="9796962at2"/>
<sequence>MLLKTKTATLLLTLCAPLALGACGSDAPEPVETEAVDVPVAADAPEGVSLTGAEVRMPAVSGRPGVAYFTIASETPRTIASVSVLGAERSEIHETNMVDGKMTMAVVDTIDLQPGEPLNFQPGGYHVMLFDMDATIAPGSTADVTISFADGDKASIQAPVTGAGGMDHSAMEGMD</sequence>
<evidence type="ECO:0008006" key="4">
    <source>
        <dbReference type="Google" id="ProtNLM"/>
    </source>
</evidence>
<keyword evidence="3" id="KW-1185">Reference proteome</keyword>
<dbReference type="EMBL" id="BMIO01000006">
    <property type="protein sequence ID" value="GGD46764.1"/>
    <property type="molecule type" value="Genomic_DNA"/>
</dbReference>
<protein>
    <recommendedName>
        <fullName evidence="4">Copper chaperone PCu(A)C</fullName>
    </recommendedName>
</protein>
<dbReference type="PANTHER" id="PTHR36302">
    <property type="entry name" value="BLR7088 PROTEIN"/>
    <property type="match status" value="1"/>
</dbReference>
<dbReference type="Pfam" id="PF04314">
    <property type="entry name" value="PCuAC"/>
    <property type="match status" value="1"/>
</dbReference>
<gene>
    <name evidence="2" type="ORF">GCM10010989_21330</name>
</gene>
<reference evidence="2 3" key="1">
    <citation type="journal article" date="2014" name="Int. J. Syst. Evol. Microbiol.">
        <title>Complete genome sequence of Corynebacterium casei LMG S-19264T (=DSM 44701T), isolated from a smear-ripened cheese.</title>
        <authorList>
            <consortium name="US DOE Joint Genome Institute (JGI-PGF)"/>
            <person name="Walter F."/>
            <person name="Albersmeier A."/>
            <person name="Kalinowski J."/>
            <person name="Ruckert C."/>
        </authorList>
    </citation>
    <scope>NUCLEOTIDE SEQUENCE [LARGE SCALE GENOMIC DNA]</scope>
    <source>
        <strain evidence="2 3">CGMCC 1.15358</strain>
    </source>
</reference>
<feature type="signal peptide" evidence="1">
    <location>
        <begin position="1"/>
        <end position="21"/>
    </location>
</feature>
<dbReference type="RefSeq" id="WP_066761869.1">
    <property type="nucleotide sequence ID" value="NZ_LYWY01000019.1"/>
</dbReference>
<evidence type="ECO:0000313" key="2">
    <source>
        <dbReference type="EMBL" id="GGD46764.1"/>
    </source>
</evidence>
<comment type="caution">
    <text evidence="2">The sequence shown here is derived from an EMBL/GenBank/DDBJ whole genome shotgun (WGS) entry which is preliminary data.</text>
</comment>
<name>A0A917DLS3_9SPHN</name>
<dbReference type="PROSITE" id="PS51257">
    <property type="entry name" value="PROKAR_LIPOPROTEIN"/>
    <property type="match status" value="1"/>
</dbReference>
<dbReference type="Gene3D" id="2.60.40.1890">
    <property type="entry name" value="PCu(A)C copper chaperone"/>
    <property type="match status" value="1"/>
</dbReference>
<organism evidence="2 3">
    <name type="scientific">Croceicoccus pelagius</name>
    <dbReference type="NCBI Taxonomy" id="1703341"/>
    <lineage>
        <taxon>Bacteria</taxon>
        <taxon>Pseudomonadati</taxon>
        <taxon>Pseudomonadota</taxon>
        <taxon>Alphaproteobacteria</taxon>
        <taxon>Sphingomonadales</taxon>
        <taxon>Erythrobacteraceae</taxon>
        <taxon>Croceicoccus</taxon>
    </lineage>
</organism>
<dbReference type="Proteomes" id="UP000598997">
    <property type="component" value="Unassembled WGS sequence"/>
</dbReference>
<dbReference type="InterPro" id="IPR007410">
    <property type="entry name" value="LpqE-like"/>
</dbReference>
<dbReference type="InterPro" id="IPR058248">
    <property type="entry name" value="Lxx211020-like"/>
</dbReference>
<dbReference type="SUPFAM" id="SSF110087">
    <property type="entry name" value="DR1885-like metal-binding protein"/>
    <property type="match status" value="1"/>
</dbReference>
<dbReference type="AlphaFoldDB" id="A0A917DLS3"/>
<proteinExistence type="predicted"/>